<comment type="caution">
    <text evidence="1">The sequence shown here is derived from an EMBL/GenBank/DDBJ whole genome shotgun (WGS) entry which is preliminary data.</text>
</comment>
<sequence>MSLPTCERCKERPATAVTQHTAELLCEPCIRATWNACAGCGHRASYIKPGDDCASCARETRESKTEDPDYNRGL</sequence>
<organism evidence="1">
    <name type="scientific">marine sediment metagenome</name>
    <dbReference type="NCBI Taxonomy" id="412755"/>
    <lineage>
        <taxon>unclassified sequences</taxon>
        <taxon>metagenomes</taxon>
        <taxon>ecological metagenomes</taxon>
    </lineage>
</organism>
<dbReference type="AlphaFoldDB" id="A0A0F9UF22"/>
<accession>A0A0F9UF22</accession>
<evidence type="ECO:0000313" key="1">
    <source>
        <dbReference type="EMBL" id="KKN85972.1"/>
    </source>
</evidence>
<protein>
    <submittedName>
        <fullName evidence="1">Uncharacterized protein</fullName>
    </submittedName>
</protein>
<proteinExistence type="predicted"/>
<gene>
    <name evidence="1" type="ORF">LCGC14_0273840</name>
</gene>
<name>A0A0F9UF22_9ZZZZ</name>
<reference evidence="1" key="1">
    <citation type="journal article" date="2015" name="Nature">
        <title>Complex archaea that bridge the gap between prokaryotes and eukaryotes.</title>
        <authorList>
            <person name="Spang A."/>
            <person name="Saw J.H."/>
            <person name="Jorgensen S.L."/>
            <person name="Zaremba-Niedzwiedzka K."/>
            <person name="Martijn J."/>
            <person name="Lind A.E."/>
            <person name="van Eijk R."/>
            <person name="Schleper C."/>
            <person name="Guy L."/>
            <person name="Ettema T.J."/>
        </authorList>
    </citation>
    <scope>NUCLEOTIDE SEQUENCE</scope>
</reference>
<dbReference type="EMBL" id="LAZR01000153">
    <property type="protein sequence ID" value="KKN85972.1"/>
    <property type="molecule type" value="Genomic_DNA"/>
</dbReference>